<feature type="region of interest" description="Disordered" evidence="1">
    <location>
        <begin position="1"/>
        <end position="66"/>
    </location>
</feature>
<evidence type="ECO:0000313" key="2">
    <source>
        <dbReference type="EMBL" id="KAK0475306.1"/>
    </source>
</evidence>
<dbReference type="Proteomes" id="UP001175228">
    <property type="component" value="Unassembled WGS sequence"/>
</dbReference>
<proteinExistence type="predicted"/>
<organism evidence="2 3">
    <name type="scientific">Armillaria luteobubalina</name>
    <dbReference type="NCBI Taxonomy" id="153913"/>
    <lineage>
        <taxon>Eukaryota</taxon>
        <taxon>Fungi</taxon>
        <taxon>Dikarya</taxon>
        <taxon>Basidiomycota</taxon>
        <taxon>Agaricomycotina</taxon>
        <taxon>Agaricomycetes</taxon>
        <taxon>Agaricomycetidae</taxon>
        <taxon>Agaricales</taxon>
        <taxon>Marasmiineae</taxon>
        <taxon>Physalacriaceae</taxon>
        <taxon>Armillaria</taxon>
    </lineage>
</organism>
<keyword evidence="3" id="KW-1185">Reference proteome</keyword>
<reference evidence="2" key="1">
    <citation type="submission" date="2023-06" db="EMBL/GenBank/DDBJ databases">
        <authorList>
            <consortium name="Lawrence Berkeley National Laboratory"/>
            <person name="Ahrendt S."/>
            <person name="Sahu N."/>
            <person name="Indic B."/>
            <person name="Wong-Bajracharya J."/>
            <person name="Merenyi Z."/>
            <person name="Ke H.-M."/>
            <person name="Monk M."/>
            <person name="Kocsube S."/>
            <person name="Drula E."/>
            <person name="Lipzen A."/>
            <person name="Balint B."/>
            <person name="Henrissat B."/>
            <person name="Andreopoulos B."/>
            <person name="Martin F.M."/>
            <person name="Harder C.B."/>
            <person name="Rigling D."/>
            <person name="Ford K.L."/>
            <person name="Foster G.D."/>
            <person name="Pangilinan J."/>
            <person name="Papanicolaou A."/>
            <person name="Barry K."/>
            <person name="LaButti K."/>
            <person name="Viragh M."/>
            <person name="Koriabine M."/>
            <person name="Yan M."/>
            <person name="Riley R."/>
            <person name="Champramary S."/>
            <person name="Plett K.L."/>
            <person name="Tsai I.J."/>
            <person name="Slot J."/>
            <person name="Sipos G."/>
            <person name="Plett J."/>
            <person name="Nagy L.G."/>
            <person name="Grigoriev I.V."/>
        </authorList>
    </citation>
    <scope>NUCLEOTIDE SEQUENCE</scope>
    <source>
        <strain evidence="2">HWK02</strain>
    </source>
</reference>
<feature type="compositionally biased region" description="Low complexity" evidence="1">
    <location>
        <begin position="14"/>
        <end position="43"/>
    </location>
</feature>
<protein>
    <submittedName>
        <fullName evidence="2">Uncharacterized protein</fullName>
    </submittedName>
</protein>
<accession>A0AA39P0J6</accession>
<dbReference type="AlphaFoldDB" id="A0AA39P0J6"/>
<sequence length="204" mass="21658">MPFFNQKQIADGNATSVSSPALSSSSTPAQASGSASNNAASVKSKGKGTFSQLWRRDKRSRTNTTGDIATMLLNSESPTLQSNSSTVGLASQPLDNAQTMTTKGKPDNPIVTNCSYGNKTANAAMILGIVQAICEVLNKVPYVKVVTGLVSTAIKVIELMNVRKNGTRSKLLSLRSAILCLSSVLGRMIQCHYPMMSSLHFKSL</sequence>
<comment type="caution">
    <text evidence="2">The sequence shown here is derived from an EMBL/GenBank/DDBJ whole genome shotgun (WGS) entry which is preliminary data.</text>
</comment>
<name>A0AA39P0J6_9AGAR</name>
<gene>
    <name evidence="2" type="ORF">EDD18DRAFT_215497</name>
</gene>
<evidence type="ECO:0000313" key="3">
    <source>
        <dbReference type="Proteomes" id="UP001175228"/>
    </source>
</evidence>
<evidence type="ECO:0000256" key="1">
    <source>
        <dbReference type="SAM" id="MobiDB-lite"/>
    </source>
</evidence>
<dbReference type="EMBL" id="JAUEPU010000154">
    <property type="protein sequence ID" value="KAK0475306.1"/>
    <property type="molecule type" value="Genomic_DNA"/>
</dbReference>